<name>A0A3A8PIS4_9BACT</name>
<accession>A0A3A8PIS4</accession>
<sequence length="160" mass="18418">MHKDRVGLWAKAKPRAPKKRESSWAYFARVYGSITWILDGQADKDLPMFYCGNVTGGGWSCLEIDSNSDYPIDDLVELTGNADFEDLFVFHGGWHHDRSFAFDPREVSATGEQAIIPFDDNITRLPRRMKPERIVPFGHWLYKRVVSLTKVAERNLRELS</sequence>
<gene>
    <name evidence="1" type="ORF">D7V93_20690</name>
</gene>
<dbReference type="Proteomes" id="UP000272888">
    <property type="component" value="Unassembled WGS sequence"/>
</dbReference>
<evidence type="ECO:0000313" key="1">
    <source>
        <dbReference type="EMBL" id="RKH56218.1"/>
    </source>
</evidence>
<keyword evidence="2" id="KW-1185">Reference proteome</keyword>
<dbReference type="EMBL" id="RAWB01000217">
    <property type="protein sequence ID" value="RKH56218.1"/>
    <property type="molecule type" value="Genomic_DNA"/>
</dbReference>
<proteinExistence type="predicted"/>
<reference evidence="2" key="1">
    <citation type="submission" date="2018-09" db="EMBL/GenBank/DDBJ databases">
        <authorList>
            <person name="Livingstone P.G."/>
            <person name="Whitworth D.E."/>
        </authorList>
    </citation>
    <scope>NUCLEOTIDE SEQUENCE [LARGE SCALE GENOMIC DNA]</scope>
    <source>
        <strain evidence="2">CA051B</strain>
    </source>
</reference>
<evidence type="ECO:0000313" key="2">
    <source>
        <dbReference type="Proteomes" id="UP000272888"/>
    </source>
</evidence>
<dbReference type="AlphaFoldDB" id="A0A3A8PIS4"/>
<protein>
    <submittedName>
        <fullName evidence="1">Uncharacterized protein</fullName>
    </submittedName>
</protein>
<comment type="caution">
    <text evidence="1">The sequence shown here is derived from an EMBL/GenBank/DDBJ whole genome shotgun (WGS) entry which is preliminary data.</text>
</comment>
<organism evidence="1 2">
    <name type="scientific">Corallococcus llansteffanensis</name>
    <dbReference type="NCBI Taxonomy" id="2316731"/>
    <lineage>
        <taxon>Bacteria</taxon>
        <taxon>Pseudomonadati</taxon>
        <taxon>Myxococcota</taxon>
        <taxon>Myxococcia</taxon>
        <taxon>Myxococcales</taxon>
        <taxon>Cystobacterineae</taxon>
        <taxon>Myxococcaceae</taxon>
        <taxon>Corallococcus</taxon>
    </lineage>
</organism>